<dbReference type="AlphaFoldDB" id="A0A2M6ZHI4"/>
<accession>A0A2M6ZHI4</accession>
<evidence type="ECO:0000313" key="1">
    <source>
        <dbReference type="EMBL" id="PIU51863.1"/>
    </source>
</evidence>
<evidence type="ECO:0000313" key="2">
    <source>
        <dbReference type="Proteomes" id="UP000229227"/>
    </source>
</evidence>
<dbReference type="Proteomes" id="UP000229227">
    <property type="component" value="Unassembled WGS sequence"/>
</dbReference>
<sequence length="68" mass="8047">MPRKKKSDTVEKVASTVKTAAGRITDKIMKEITLLAYKYFEQRGYQHGQELDDWLRAEKEIKKKYNIK</sequence>
<protein>
    <recommendedName>
        <fullName evidence="3">DUF2934 domain-containing protein</fullName>
    </recommendedName>
</protein>
<name>A0A2M6ZHI4_9BACT</name>
<dbReference type="Pfam" id="PF11154">
    <property type="entry name" value="DUF2934"/>
    <property type="match status" value="1"/>
</dbReference>
<evidence type="ECO:0008006" key="3">
    <source>
        <dbReference type="Google" id="ProtNLM"/>
    </source>
</evidence>
<organism evidence="1 2">
    <name type="scientific">Candidatus Desantisbacteria bacterium CG07_land_8_20_14_0_80_39_15</name>
    <dbReference type="NCBI Taxonomy" id="1974549"/>
    <lineage>
        <taxon>Bacteria</taxon>
        <taxon>Candidatus Desantisiibacteriota</taxon>
    </lineage>
</organism>
<reference evidence="2" key="1">
    <citation type="submission" date="2017-09" db="EMBL/GenBank/DDBJ databases">
        <title>Depth-based differentiation of microbial function through sediment-hosted aquifers and enrichment of novel symbionts in the deep terrestrial subsurface.</title>
        <authorList>
            <person name="Probst A.J."/>
            <person name="Ladd B."/>
            <person name="Jarett J.K."/>
            <person name="Geller-Mcgrath D.E."/>
            <person name="Sieber C.M.K."/>
            <person name="Emerson J.B."/>
            <person name="Anantharaman K."/>
            <person name="Thomas B.C."/>
            <person name="Malmstrom R."/>
            <person name="Stieglmeier M."/>
            <person name="Klingl A."/>
            <person name="Woyke T."/>
            <person name="Ryan C.M."/>
            <person name="Banfield J.F."/>
        </authorList>
    </citation>
    <scope>NUCLEOTIDE SEQUENCE [LARGE SCALE GENOMIC DNA]</scope>
</reference>
<proteinExistence type="predicted"/>
<dbReference type="InterPro" id="IPR021327">
    <property type="entry name" value="DUF2934"/>
</dbReference>
<comment type="caution">
    <text evidence="1">The sequence shown here is derived from an EMBL/GenBank/DDBJ whole genome shotgun (WGS) entry which is preliminary data.</text>
</comment>
<dbReference type="EMBL" id="PEWN01000035">
    <property type="protein sequence ID" value="PIU51863.1"/>
    <property type="molecule type" value="Genomic_DNA"/>
</dbReference>
<gene>
    <name evidence="1" type="ORF">COS91_02130</name>
</gene>